<feature type="compositionally biased region" description="Low complexity" evidence="1">
    <location>
        <begin position="27"/>
        <end position="42"/>
    </location>
</feature>
<evidence type="ECO:0000313" key="2">
    <source>
        <dbReference type="EnsemblPlants" id="AET7Gv21239400.1"/>
    </source>
</evidence>
<proteinExistence type="predicted"/>
<keyword evidence="3" id="KW-1185">Reference proteome</keyword>
<reference evidence="2" key="3">
    <citation type="journal article" date="2017" name="Nature">
        <title>Genome sequence of the progenitor of the wheat D genome Aegilops tauschii.</title>
        <authorList>
            <person name="Luo M.C."/>
            <person name="Gu Y.Q."/>
            <person name="Puiu D."/>
            <person name="Wang H."/>
            <person name="Twardziok S.O."/>
            <person name="Deal K.R."/>
            <person name="Huo N."/>
            <person name="Zhu T."/>
            <person name="Wang L."/>
            <person name="Wang Y."/>
            <person name="McGuire P.E."/>
            <person name="Liu S."/>
            <person name="Long H."/>
            <person name="Ramasamy R.K."/>
            <person name="Rodriguez J.C."/>
            <person name="Van S.L."/>
            <person name="Yuan L."/>
            <person name="Wang Z."/>
            <person name="Xia Z."/>
            <person name="Xiao L."/>
            <person name="Anderson O.D."/>
            <person name="Ouyang S."/>
            <person name="Liang Y."/>
            <person name="Zimin A.V."/>
            <person name="Pertea G."/>
            <person name="Qi P."/>
            <person name="Bennetzen J.L."/>
            <person name="Dai X."/>
            <person name="Dawson M.W."/>
            <person name="Muller H.G."/>
            <person name="Kugler K."/>
            <person name="Rivarola-Duarte L."/>
            <person name="Spannagl M."/>
            <person name="Mayer K.F.X."/>
            <person name="Lu F.H."/>
            <person name="Bevan M.W."/>
            <person name="Leroy P."/>
            <person name="Li P."/>
            <person name="You F.M."/>
            <person name="Sun Q."/>
            <person name="Liu Z."/>
            <person name="Lyons E."/>
            <person name="Wicker T."/>
            <person name="Salzberg S.L."/>
            <person name="Devos K.M."/>
            <person name="Dvorak J."/>
        </authorList>
    </citation>
    <scope>NUCLEOTIDE SEQUENCE [LARGE SCALE GENOMIC DNA]</scope>
    <source>
        <strain evidence="2">cv. AL8/78</strain>
    </source>
</reference>
<sequence>AQAAPIGQPAPQTLLSVGERRGGDSVRSPAGASPSGFPAAAARRCKPRQSQVRGRPRRVKQKQRRLRAAA</sequence>
<dbReference type="Gramene" id="AET7Gv21239400.1">
    <property type="protein sequence ID" value="AET7Gv21239400.1"/>
    <property type="gene ID" value="AET7Gv21239400"/>
</dbReference>
<feature type="region of interest" description="Disordered" evidence="1">
    <location>
        <begin position="1"/>
        <end position="70"/>
    </location>
</feature>
<accession>A0A453T4T5</accession>
<evidence type="ECO:0000256" key="1">
    <source>
        <dbReference type="SAM" id="MobiDB-lite"/>
    </source>
</evidence>
<dbReference type="Proteomes" id="UP000015105">
    <property type="component" value="Chromosome 7D"/>
</dbReference>
<reference evidence="3" key="2">
    <citation type="journal article" date="2017" name="Nat. Plants">
        <title>The Aegilops tauschii genome reveals multiple impacts of transposons.</title>
        <authorList>
            <person name="Zhao G."/>
            <person name="Zou C."/>
            <person name="Li K."/>
            <person name="Wang K."/>
            <person name="Li T."/>
            <person name="Gao L."/>
            <person name="Zhang X."/>
            <person name="Wang H."/>
            <person name="Yang Z."/>
            <person name="Liu X."/>
            <person name="Jiang W."/>
            <person name="Mao L."/>
            <person name="Kong X."/>
            <person name="Jiao Y."/>
            <person name="Jia J."/>
        </authorList>
    </citation>
    <scope>NUCLEOTIDE SEQUENCE [LARGE SCALE GENOMIC DNA]</scope>
    <source>
        <strain evidence="3">cv. AL8/78</strain>
    </source>
</reference>
<evidence type="ECO:0000313" key="3">
    <source>
        <dbReference type="Proteomes" id="UP000015105"/>
    </source>
</evidence>
<dbReference type="AlphaFoldDB" id="A0A453T4T5"/>
<dbReference type="EnsemblPlants" id="AET7Gv21239400.1">
    <property type="protein sequence ID" value="AET7Gv21239400.1"/>
    <property type="gene ID" value="AET7Gv21239400"/>
</dbReference>
<feature type="compositionally biased region" description="Basic residues" evidence="1">
    <location>
        <begin position="54"/>
        <end position="70"/>
    </location>
</feature>
<reference evidence="2" key="4">
    <citation type="submission" date="2019-03" db="UniProtKB">
        <authorList>
            <consortium name="EnsemblPlants"/>
        </authorList>
    </citation>
    <scope>IDENTIFICATION</scope>
</reference>
<feature type="compositionally biased region" description="Low complexity" evidence="1">
    <location>
        <begin position="1"/>
        <end position="12"/>
    </location>
</feature>
<reference evidence="2" key="5">
    <citation type="journal article" date="2021" name="G3 (Bethesda)">
        <title>Aegilops tauschii genome assembly Aet v5.0 features greater sequence contiguity and improved annotation.</title>
        <authorList>
            <person name="Wang L."/>
            <person name="Zhu T."/>
            <person name="Rodriguez J.C."/>
            <person name="Deal K.R."/>
            <person name="Dubcovsky J."/>
            <person name="McGuire P.E."/>
            <person name="Lux T."/>
            <person name="Spannagl M."/>
            <person name="Mayer K.F.X."/>
            <person name="Baldrich P."/>
            <person name="Meyers B.C."/>
            <person name="Huo N."/>
            <person name="Gu Y.Q."/>
            <person name="Zhou H."/>
            <person name="Devos K.M."/>
            <person name="Bennetzen J.L."/>
            <person name="Unver T."/>
            <person name="Budak H."/>
            <person name="Gulick P.J."/>
            <person name="Galiba G."/>
            <person name="Kalapos B."/>
            <person name="Nelson D.R."/>
            <person name="Li P."/>
            <person name="You F.M."/>
            <person name="Luo M.C."/>
            <person name="Dvorak J."/>
        </authorList>
    </citation>
    <scope>NUCLEOTIDE SEQUENCE [LARGE SCALE GENOMIC DNA]</scope>
    <source>
        <strain evidence="2">cv. AL8/78</strain>
    </source>
</reference>
<reference evidence="3" key="1">
    <citation type="journal article" date="2014" name="Science">
        <title>Ancient hybridizations among the ancestral genomes of bread wheat.</title>
        <authorList>
            <consortium name="International Wheat Genome Sequencing Consortium,"/>
            <person name="Marcussen T."/>
            <person name="Sandve S.R."/>
            <person name="Heier L."/>
            <person name="Spannagl M."/>
            <person name="Pfeifer M."/>
            <person name="Jakobsen K.S."/>
            <person name="Wulff B.B."/>
            <person name="Steuernagel B."/>
            <person name="Mayer K.F."/>
            <person name="Olsen O.A."/>
        </authorList>
    </citation>
    <scope>NUCLEOTIDE SEQUENCE [LARGE SCALE GENOMIC DNA]</scope>
    <source>
        <strain evidence="3">cv. AL8/78</strain>
    </source>
</reference>
<protein>
    <submittedName>
        <fullName evidence="2">Uncharacterized protein</fullName>
    </submittedName>
</protein>
<name>A0A453T4T5_AEGTS</name>
<organism evidence="2 3">
    <name type="scientific">Aegilops tauschii subsp. strangulata</name>
    <name type="common">Goatgrass</name>
    <dbReference type="NCBI Taxonomy" id="200361"/>
    <lineage>
        <taxon>Eukaryota</taxon>
        <taxon>Viridiplantae</taxon>
        <taxon>Streptophyta</taxon>
        <taxon>Embryophyta</taxon>
        <taxon>Tracheophyta</taxon>
        <taxon>Spermatophyta</taxon>
        <taxon>Magnoliopsida</taxon>
        <taxon>Liliopsida</taxon>
        <taxon>Poales</taxon>
        <taxon>Poaceae</taxon>
        <taxon>BOP clade</taxon>
        <taxon>Pooideae</taxon>
        <taxon>Triticodae</taxon>
        <taxon>Triticeae</taxon>
        <taxon>Triticinae</taxon>
        <taxon>Aegilops</taxon>
    </lineage>
</organism>